<organism evidence="3">
    <name type="scientific">Schizaphis graminum</name>
    <name type="common">Green bug aphid</name>
    <dbReference type="NCBI Taxonomy" id="13262"/>
    <lineage>
        <taxon>Eukaryota</taxon>
        <taxon>Metazoa</taxon>
        <taxon>Ecdysozoa</taxon>
        <taxon>Arthropoda</taxon>
        <taxon>Hexapoda</taxon>
        <taxon>Insecta</taxon>
        <taxon>Pterygota</taxon>
        <taxon>Neoptera</taxon>
        <taxon>Paraneoptera</taxon>
        <taxon>Hemiptera</taxon>
        <taxon>Sternorrhyncha</taxon>
        <taxon>Aphidomorpha</taxon>
        <taxon>Aphidoidea</taxon>
        <taxon>Aphididae</taxon>
        <taxon>Aphidini</taxon>
        <taxon>Schizaphis</taxon>
    </lineage>
</organism>
<evidence type="ECO:0000259" key="1">
    <source>
        <dbReference type="Pfam" id="PF21787"/>
    </source>
</evidence>
<name>A0A2S2PJN9_SCHGA</name>
<proteinExistence type="predicted"/>
<feature type="domain" description="Transposable element P transposase-like RNase H" evidence="1">
    <location>
        <begin position="1"/>
        <end position="63"/>
    </location>
</feature>
<dbReference type="InterPro" id="IPR048366">
    <property type="entry name" value="TNP-like_GBD"/>
</dbReference>
<reference evidence="3" key="1">
    <citation type="submission" date="2018-04" db="EMBL/GenBank/DDBJ databases">
        <title>Transcriptome of Schizaphis graminum biotype I.</title>
        <authorList>
            <person name="Scully E.D."/>
            <person name="Geib S.M."/>
            <person name="Palmer N.A."/>
            <person name="Koch K."/>
            <person name="Bradshaw J."/>
            <person name="Heng-Moss T."/>
            <person name="Sarath G."/>
        </authorList>
    </citation>
    <scope>NUCLEOTIDE SEQUENCE</scope>
</reference>
<evidence type="ECO:0008006" key="4">
    <source>
        <dbReference type="Google" id="ProtNLM"/>
    </source>
</evidence>
<dbReference type="Pfam" id="PF21787">
    <property type="entry name" value="TNP-like_RNaseH_N"/>
    <property type="match status" value="1"/>
</dbReference>
<evidence type="ECO:0000313" key="3">
    <source>
        <dbReference type="EMBL" id="MBY29669.1"/>
    </source>
</evidence>
<accession>A0A2S2PJN9</accession>
<gene>
    <name evidence="3" type="ORF">g.89143</name>
</gene>
<dbReference type="AlphaFoldDB" id="A0A2S2PJN9"/>
<evidence type="ECO:0000259" key="2">
    <source>
        <dbReference type="Pfam" id="PF21788"/>
    </source>
</evidence>
<dbReference type="InterPro" id="IPR048365">
    <property type="entry name" value="TNP-like_RNaseH_N"/>
</dbReference>
<sequence>MIKSLTRPWKQIVGYFFSKGPVSSSKLKDILIHTIDKVRDAGFIPKSIICDQGTNNIGMKNQLNVTDTQPFINYNGENIYFFHDSPHLIESPFSPMRVCLATQTLSHSVSSGMMTLISLNQMKTSAIYTAKFVEFFDKLFDVFNSITHRDPKTALKMCFLL</sequence>
<dbReference type="Pfam" id="PF21788">
    <property type="entry name" value="TNP-like_GBD"/>
    <property type="match status" value="1"/>
</dbReference>
<feature type="domain" description="Transposable element P transposase-like GTP-binding insertion" evidence="2">
    <location>
        <begin position="94"/>
        <end position="147"/>
    </location>
</feature>
<protein>
    <recommendedName>
        <fullName evidence="4">Transposable element P transposase</fullName>
    </recommendedName>
</protein>
<dbReference type="EMBL" id="GGMR01017050">
    <property type="protein sequence ID" value="MBY29669.1"/>
    <property type="molecule type" value="Transcribed_RNA"/>
</dbReference>